<reference evidence="1 2" key="1">
    <citation type="submission" date="2019-09" db="EMBL/GenBank/DDBJ databases">
        <authorList>
            <person name="Criscuolo A."/>
        </authorList>
    </citation>
    <scope>NUCLEOTIDE SEQUENCE [LARGE SCALE GENOMIC DNA]</scope>
    <source>
        <strain evidence="2">3(2)</strain>
    </source>
</reference>
<name>A0A5K1I711_9GAMM</name>
<keyword evidence="2" id="KW-1185">Reference proteome</keyword>
<proteinExistence type="predicted"/>
<accession>A0A5K1I711</accession>
<sequence>MTTPQVQVQAFDSYVLQCWAHQAQLQRAAFDAFAAYLG</sequence>
<protein>
    <submittedName>
        <fullName evidence="1">Uncharacterized protein</fullName>
    </submittedName>
</protein>
<evidence type="ECO:0000313" key="2">
    <source>
        <dbReference type="Proteomes" id="UP000326725"/>
    </source>
</evidence>
<dbReference type="EMBL" id="CABVOU010000033">
    <property type="protein sequence ID" value="VVZ95958.1"/>
    <property type="molecule type" value="Genomic_DNA"/>
</dbReference>
<dbReference type="AlphaFoldDB" id="A0A5K1I711"/>
<gene>
    <name evidence="1" type="ORF">HALO32_02041</name>
</gene>
<organism evidence="1 2">
    <name type="scientific">Halomonas lysinitropha</name>
    <dbReference type="NCBI Taxonomy" id="2607506"/>
    <lineage>
        <taxon>Bacteria</taxon>
        <taxon>Pseudomonadati</taxon>
        <taxon>Pseudomonadota</taxon>
        <taxon>Gammaproteobacteria</taxon>
        <taxon>Oceanospirillales</taxon>
        <taxon>Halomonadaceae</taxon>
        <taxon>Halomonas</taxon>
    </lineage>
</organism>
<evidence type="ECO:0000313" key="1">
    <source>
        <dbReference type="EMBL" id="VVZ95958.1"/>
    </source>
</evidence>
<dbReference type="Proteomes" id="UP000326725">
    <property type="component" value="Unassembled WGS sequence"/>
</dbReference>